<feature type="transmembrane region" description="Helical" evidence="6">
    <location>
        <begin position="235"/>
        <end position="257"/>
    </location>
</feature>
<evidence type="ECO:0000256" key="4">
    <source>
        <dbReference type="ARBA" id="ARBA00022989"/>
    </source>
</evidence>
<comment type="similarity">
    <text evidence="2">Belongs to the autoinducer-2 exporter (AI-2E) (TC 2.A.86) family.</text>
</comment>
<keyword evidence="8" id="KW-1185">Reference proteome</keyword>
<dbReference type="RefSeq" id="WP_250867244.1">
    <property type="nucleotide sequence ID" value="NZ_JAGSOI010000005.1"/>
</dbReference>
<accession>A0A9E4ZET8</accession>
<dbReference type="PANTHER" id="PTHR21716:SF4">
    <property type="entry name" value="TRANSMEMBRANE PROTEIN 245"/>
    <property type="match status" value="1"/>
</dbReference>
<feature type="transmembrane region" description="Helical" evidence="6">
    <location>
        <begin position="269"/>
        <end position="285"/>
    </location>
</feature>
<feature type="transmembrane region" description="Helical" evidence="6">
    <location>
        <begin position="63"/>
        <end position="82"/>
    </location>
</feature>
<comment type="subcellular location">
    <subcellularLocation>
        <location evidence="1">Membrane</location>
        <topology evidence="1">Multi-pass membrane protein</topology>
    </subcellularLocation>
</comment>
<dbReference type="EMBL" id="JAGSOI010000005">
    <property type="protein sequence ID" value="MCM1985874.1"/>
    <property type="molecule type" value="Genomic_DNA"/>
</dbReference>
<keyword evidence="3 6" id="KW-0812">Transmembrane</keyword>
<evidence type="ECO:0000313" key="7">
    <source>
        <dbReference type="EMBL" id="MCM1985874.1"/>
    </source>
</evidence>
<proteinExistence type="inferred from homology"/>
<evidence type="ECO:0000256" key="2">
    <source>
        <dbReference type="ARBA" id="ARBA00009773"/>
    </source>
</evidence>
<organism evidence="7 8">
    <name type="scientific">Methanococcoides seepicolus</name>
    <dbReference type="NCBI Taxonomy" id="2828780"/>
    <lineage>
        <taxon>Archaea</taxon>
        <taxon>Methanobacteriati</taxon>
        <taxon>Methanobacteriota</taxon>
        <taxon>Stenosarchaea group</taxon>
        <taxon>Methanomicrobia</taxon>
        <taxon>Methanosarcinales</taxon>
        <taxon>Methanosarcinaceae</taxon>
        <taxon>Methanococcoides</taxon>
    </lineage>
</organism>
<dbReference type="AlphaFoldDB" id="A0A9E4ZET8"/>
<keyword evidence="5 6" id="KW-0472">Membrane</keyword>
<evidence type="ECO:0000313" key="8">
    <source>
        <dbReference type="Proteomes" id="UP001056766"/>
    </source>
</evidence>
<dbReference type="PANTHER" id="PTHR21716">
    <property type="entry name" value="TRANSMEMBRANE PROTEIN"/>
    <property type="match status" value="1"/>
</dbReference>
<evidence type="ECO:0000256" key="3">
    <source>
        <dbReference type="ARBA" id="ARBA00022692"/>
    </source>
</evidence>
<feature type="transmembrane region" description="Helical" evidence="6">
    <location>
        <begin position="7"/>
        <end position="27"/>
    </location>
</feature>
<feature type="transmembrane region" description="Helical" evidence="6">
    <location>
        <begin position="145"/>
        <end position="171"/>
    </location>
</feature>
<name>A0A9E4ZET8_9EURY</name>
<evidence type="ECO:0000256" key="5">
    <source>
        <dbReference type="ARBA" id="ARBA00023136"/>
    </source>
</evidence>
<dbReference type="InterPro" id="IPR002549">
    <property type="entry name" value="AI-2E-like"/>
</dbReference>
<feature type="transmembrane region" description="Helical" evidence="6">
    <location>
        <begin position="208"/>
        <end position="229"/>
    </location>
</feature>
<feature type="transmembrane region" description="Helical" evidence="6">
    <location>
        <begin position="33"/>
        <end position="51"/>
    </location>
</feature>
<dbReference type="Proteomes" id="UP001056766">
    <property type="component" value="Unassembled WGS sequence"/>
</dbReference>
<dbReference type="GO" id="GO:0016020">
    <property type="term" value="C:membrane"/>
    <property type="evidence" value="ECO:0007669"/>
    <property type="project" value="UniProtKB-SubCell"/>
</dbReference>
<reference evidence="7" key="1">
    <citation type="journal article" date="2021" name="mSystems">
        <title>Bacteria and Archaea Synergistically Convert Glycine Betaine to Biogenic Methane in the Formosa Cold Seep of the South China Sea.</title>
        <authorList>
            <person name="Li L."/>
            <person name="Zhang W."/>
            <person name="Zhang S."/>
            <person name="Song L."/>
            <person name="Sun Q."/>
            <person name="Zhang H."/>
            <person name="Xiang H."/>
            <person name="Dong X."/>
        </authorList>
    </citation>
    <scope>NUCLEOTIDE SEQUENCE</scope>
    <source>
        <strain evidence="7">LLY</strain>
    </source>
</reference>
<feature type="transmembrane region" description="Helical" evidence="6">
    <location>
        <begin position="305"/>
        <end position="335"/>
    </location>
</feature>
<sequence length="345" mass="37912">MKKERTVKLALALLSIIILAAVLSYALLPYINAFLAAFILYVIFKPVYCLLTERIKLKKNVSAILVMILSMILVVLPLYYVFTLIIGEIEVVINSITTNISYVDITNNFDIMKNIGYINEIAPDIDVQGKIVSLVSTIGSYLSKYLIGAVQNISGLLISGTIMFFLLYYLFTSTNTDVSKQLQDLIPFSKRNTNKLLTEMKNIIQSTLIATLLIAVLQGTIIGITFYAVGISGVALWAAVTTVLSFLPVVGAPLVWVPAVLFKLVTQDYVAALVILIAGIALSNIDNVLRPYIQKKVGAMHPFVSLLGIFVGIYLFGLVGIVVGPLLISAFLLILKMFNEEYVQD</sequence>
<protein>
    <submittedName>
        <fullName evidence="7">AI-2E family transporter</fullName>
    </submittedName>
</protein>
<evidence type="ECO:0000256" key="1">
    <source>
        <dbReference type="ARBA" id="ARBA00004141"/>
    </source>
</evidence>
<evidence type="ECO:0000256" key="6">
    <source>
        <dbReference type="SAM" id="Phobius"/>
    </source>
</evidence>
<dbReference type="Pfam" id="PF01594">
    <property type="entry name" value="AI-2E_transport"/>
    <property type="match status" value="1"/>
</dbReference>
<comment type="caution">
    <text evidence="7">The sequence shown here is derived from an EMBL/GenBank/DDBJ whole genome shotgun (WGS) entry which is preliminary data.</text>
</comment>
<keyword evidence="4 6" id="KW-1133">Transmembrane helix</keyword>
<gene>
    <name evidence="7" type="ORF">KDK67_02415</name>
</gene>
<reference evidence="7" key="2">
    <citation type="submission" date="2021-04" db="EMBL/GenBank/DDBJ databases">
        <authorList>
            <person name="Dong X."/>
        </authorList>
    </citation>
    <scope>NUCLEOTIDE SEQUENCE</scope>
    <source>
        <strain evidence="7">LLY</strain>
    </source>
</reference>